<dbReference type="PANTHER" id="PTHR10555:SF170">
    <property type="entry name" value="FI18122P1"/>
    <property type="match status" value="1"/>
</dbReference>
<feature type="non-terminal residue" evidence="12">
    <location>
        <position position="1"/>
    </location>
</feature>
<evidence type="ECO:0000259" key="11">
    <source>
        <dbReference type="PROSITE" id="PS50195"/>
    </source>
</evidence>
<evidence type="ECO:0000256" key="6">
    <source>
        <dbReference type="ARBA" id="ARBA00022490"/>
    </source>
</evidence>
<evidence type="ECO:0000313" key="13">
    <source>
        <dbReference type="Proteomes" id="UP000054248"/>
    </source>
</evidence>
<feature type="domain" description="PX" evidence="11">
    <location>
        <begin position="1"/>
        <end position="119"/>
    </location>
</feature>
<dbReference type="SMART" id="SM00312">
    <property type="entry name" value="PX"/>
    <property type="match status" value="1"/>
</dbReference>
<dbReference type="Pfam" id="PF00787">
    <property type="entry name" value="PX"/>
    <property type="match status" value="1"/>
</dbReference>
<dbReference type="SUPFAM" id="SSF103657">
    <property type="entry name" value="BAR/IMD domain-like"/>
    <property type="match status" value="1"/>
</dbReference>
<dbReference type="GO" id="GO:0045053">
    <property type="term" value="P:protein retention in Golgi apparatus"/>
    <property type="evidence" value="ECO:0007669"/>
    <property type="project" value="TreeGrafter"/>
</dbReference>
<dbReference type="FunFam" id="1.20.1270.60:FF:000022">
    <property type="entry name" value="Sorting nexin 3 protein"/>
    <property type="match status" value="1"/>
</dbReference>
<gene>
    <name evidence="12" type="ORF">M407DRAFT_75198</name>
</gene>
<protein>
    <recommendedName>
        <fullName evidence="11">PX domain-containing protein</fullName>
    </recommendedName>
</protein>
<keyword evidence="10" id="KW-0472">Membrane</keyword>
<keyword evidence="7" id="KW-0597">Phosphoprotein</keyword>
<dbReference type="GO" id="GO:0005829">
    <property type="term" value="C:cytosol"/>
    <property type="evidence" value="ECO:0007669"/>
    <property type="project" value="GOC"/>
</dbReference>
<dbReference type="GO" id="GO:0015031">
    <property type="term" value="P:protein transport"/>
    <property type="evidence" value="ECO:0007669"/>
    <property type="project" value="UniProtKB-KW"/>
</dbReference>
<sequence length="358" mass="40717">PVFVITVGDPQKVGDPLSAHIVYTVQTRTSSQAFSKSSFSVLRRYSDFLWLYDALSANNPGVIVPPVPEKNPFNISRFESEFVETRRLGLNKCVQKIANHPVLNKDQDFRFFLESDSFALDIKHRRQEGSSGGLLASFGSLTAPKFYEIDDWFDNKRAYLDALESQLKGLVKAMDIVSKQRNEFAVAISEFADTIAALSLSDLSKQLTQSLSSLAEVERLYKDMQETQGKDDIITIMGTADEYSRLINSVRLAFNSRIKLYFAWQSADTEARRIKSAQEKARRQGRTTGSMIEIAEAERRAQEAKREFDDVTKLIKMELARFEKERIEDFKVSMEEYLESMIRKQKAVSGPCSRVVEP</sequence>
<evidence type="ECO:0000256" key="9">
    <source>
        <dbReference type="ARBA" id="ARBA00023034"/>
    </source>
</evidence>
<dbReference type="STRING" id="1051891.A0A0C3Q822"/>
<proteinExistence type="inferred from homology"/>
<keyword evidence="8" id="KW-0653">Protein transport</keyword>
<accession>A0A0C3Q822</accession>
<dbReference type="Gene3D" id="3.30.1520.10">
    <property type="entry name" value="Phox-like domain"/>
    <property type="match status" value="1"/>
</dbReference>
<dbReference type="HOGENOM" id="CLU_022783_1_0_1"/>
<keyword evidence="5" id="KW-0813">Transport</keyword>
<dbReference type="InterPro" id="IPR015404">
    <property type="entry name" value="Vps5_C"/>
</dbReference>
<keyword evidence="6" id="KW-0963">Cytoplasm</keyword>
<dbReference type="Pfam" id="PF09325">
    <property type="entry name" value="Vps5"/>
    <property type="match status" value="1"/>
</dbReference>
<dbReference type="InterPro" id="IPR037868">
    <property type="entry name" value="PX_Vps5"/>
</dbReference>
<dbReference type="InterPro" id="IPR027267">
    <property type="entry name" value="AH/BAR_dom_sf"/>
</dbReference>
<evidence type="ECO:0000256" key="10">
    <source>
        <dbReference type="ARBA" id="ARBA00023136"/>
    </source>
</evidence>
<dbReference type="GO" id="GO:0005794">
    <property type="term" value="C:Golgi apparatus"/>
    <property type="evidence" value="ECO:0007669"/>
    <property type="project" value="UniProtKB-SubCell"/>
</dbReference>
<organism evidence="12 13">
    <name type="scientific">Tulasnella calospora MUT 4182</name>
    <dbReference type="NCBI Taxonomy" id="1051891"/>
    <lineage>
        <taxon>Eukaryota</taxon>
        <taxon>Fungi</taxon>
        <taxon>Dikarya</taxon>
        <taxon>Basidiomycota</taxon>
        <taxon>Agaricomycotina</taxon>
        <taxon>Agaricomycetes</taxon>
        <taxon>Cantharellales</taxon>
        <taxon>Tulasnellaceae</taxon>
        <taxon>Tulasnella</taxon>
    </lineage>
</organism>
<dbReference type="GO" id="GO:0042147">
    <property type="term" value="P:retrograde transport, endosome to Golgi"/>
    <property type="evidence" value="ECO:0007669"/>
    <property type="project" value="TreeGrafter"/>
</dbReference>
<dbReference type="InterPro" id="IPR001683">
    <property type="entry name" value="PX_dom"/>
</dbReference>
<evidence type="ECO:0000256" key="8">
    <source>
        <dbReference type="ARBA" id="ARBA00022927"/>
    </source>
</evidence>
<evidence type="ECO:0000256" key="2">
    <source>
        <dbReference type="ARBA" id="ARBA00004496"/>
    </source>
</evidence>
<evidence type="ECO:0000256" key="5">
    <source>
        <dbReference type="ARBA" id="ARBA00022448"/>
    </source>
</evidence>
<dbReference type="EMBL" id="KN823034">
    <property type="protein sequence ID" value="KIO25875.1"/>
    <property type="molecule type" value="Genomic_DNA"/>
</dbReference>
<dbReference type="Gene3D" id="1.20.1270.60">
    <property type="entry name" value="Arfaptin homology (AH) domain/BAR domain"/>
    <property type="match status" value="1"/>
</dbReference>
<keyword evidence="9" id="KW-0333">Golgi apparatus</keyword>
<reference evidence="12 13" key="1">
    <citation type="submission" date="2014-04" db="EMBL/GenBank/DDBJ databases">
        <authorList>
            <consortium name="DOE Joint Genome Institute"/>
            <person name="Kuo A."/>
            <person name="Girlanda M."/>
            <person name="Perotto S."/>
            <person name="Kohler A."/>
            <person name="Nagy L.G."/>
            <person name="Floudas D."/>
            <person name="Copeland A."/>
            <person name="Barry K.W."/>
            <person name="Cichocki N."/>
            <person name="Veneault-Fourrey C."/>
            <person name="LaButti K."/>
            <person name="Lindquist E.A."/>
            <person name="Lipzen A."/>
            <person name="Lundell T."/>
            <person name="Morin E."/>
            <person name="Murat C."/>
            <person name="Sun H."/>
            <person name="Tunlid A."/>
            <person name="Henrissat B."/>
            <person name="Grigoriev I.V."/>
            <person name="Hibbett D.S."/>
            <person name="Martin F."/>
            <person name="Nordberg H.P."/>
            <person name="Cantor M.N."/>
            <person name="Hua S.X."/>
        </authorList>
    </citation>
    <scope>NUCLEOTIDE SEQUENCE [LARGE SCALE GENOMIC DNA]</scope>
    <source>
        <strain evidence="12 13">MUT 4182</strain>
    </source>
</reference>
<dbReference type="GO" id="GO:0005768">
    <property type="term" value="C:endosome"/>
    <property type="evidence" value="ECO:0007669"/>
    <property type="project" value="TreeGrafter"/>
</dbReference>
<dbReference type="GO" id="GO:0035091">
    <property type="term" value="F:phosphatidylinositol binding"/>
    <property type="evidence" value="ECO:0007669"/>
    <property type="project" value="InterPro"/>
</dbReference>
<dbReference type="GO" id="GO:0030904">
    <property type="term" value="C:retromer complex"/>
    <property type="evidence" value="ECO:0007669"/>
    <property type="project" value="UniProtKB-ARBA"/>
</dbReference>
<dbReference type="Proteomes" id="UP000054248">
    <property type="component" value="Unassembled WGS sequence"/>
</dbReference>
<keyword evidence="13" id="KW-1185">Reference proteome</keyword>
<evidence type="ECO:0000256" key="3">
    <source>
        <dbReference type="ARBA" id="ARBA00004555"/>
    </source>
</evidence>
<evidence type="ECO:0000313" key="12">
    <source>
        <dbReference type="EMBL" id="KIO25875.1"/>
    </source>
</evidence>
<name>A0A0C3Q822_9AGAM</name>
<evidence type="ECO:0000256" key="7">
    <source>
        <dbReference type="ARBA" id="ARBA00022553"/>
    </source>
</evidence>
<dbReference type="PROSITE" id="PS50195">
    <property type="entry name" value="PX"/>
    <property type="match status" value="1"/>
</dbReference>
<comment type="similarity">
    <text evidence="4">Belongs to the sorting nexin family.</text>
</comment>
<dbReference type="AlphaFoldDB" id="A0A0C3Q822"/>
<dbReference type="InterPro" id="IPR036871">
    <property type="entry name" value="PX_dom_sf"/>
</dbReference>
<comment type="subcellular location">
    <subcellularLocation>
        <location evidence="2">Cytoplasm</location>
    </subcellularLocation>
    <subcellularLocation>
        <location evidence="3">Golgi apparatus</location>
    </subcellularLocation>
    <subcellularLocation>
        <location evidence="1">Membrane</location>
        <topology evidence="1">Peripheral membrane protein</topology>
        <orientation evidence="1">Cytoplasmic side</orientation>
    </subcellularLocation>
</comment>
<evidence type="ECO:0000256" key="4">
    <source>
        <dbReference type="ARBA" id="ARBA00010883"/>
    </source>
</evidence>
<dbReference type="CDD" id="cd06861">
    <property type="entry name" value="PX_Vps5p"/>
    <property type="match status" value="1"/>
</dbReference>
<dbReference type="OrthoDB" id="271164at2759"/>
<evidence type="ECO:0000256" key="1">
    <source>
        <dbReference type="ARBA" id="ARBA00004287"/>
    </source>
</evidence>
<reference evidence="13" key="2">
    <citation type="submission" date="2015-01" db="EMBL/GenBank/DDBJ databases">
        <title>Evolutionary Origins and Diversification of the Mycorrhizal Mutualists.</title>
        <authorList>
            <consortium name="DOE Joint Genome Institute"/>
            <consortium name="Mycorrhizal Genomics Consortium"/>
            <person name="Kohler A."/>
            <person name="Kuo A."/>
            <person name="Nagy L.G."/>
            <person name="Floudas D."/>
            <person name="Copeland A."/>
            <person name="Barry K.W."/>
            <person name="Cichocki N."/>
            <person name="Veneault-Fourrey C."/>
            <person name="LaButti K."/>
            <person name="Lindquist E.A."/>
            <person name="Lipzen A."/>
            <person name="Lundell T."/>
            <person name="Morin E."/>
            <person name="Murat C."/>
            <person name="Riley R."/>
            <person name="Ohm R."/>
            <person name="Sun H."/>
            <person name="Tunlid A."/>
            <person name="Henrissat B."/>
            <person name="Grigoriev I.V."/>
            <person name="Hibbett D.S."/>
            <person name="Martin F."/>
        </authorList>
    </citation>
    <scope>NUCLEOTIDE SEQUENCE [LARGE SCALE GENOMIC DNA]</scope>
    <source>
        <strain evidence="13">MUT 4182</strain>
    </source>
</reference>
<dbReference type="SUPFAM" id="SSF64268">
    <property type="entry name" value="PX domain"/>
    <property type="match status" value="1"/>
</dbReference>
<dbReference type="PANTHER" id="PTHR10555">
    <property type="entry name" value="SORTING NEXIN"/>
    <property type="match status" value="1"/>
</dbReference>